<evidence type="ECO:0000313" key="7">
    <source>
        <dbReference type="Proteomes" id="UP000188246"/>
    </source>
</evidence>
<accession>A0A1Q2D6T8</accession>
<keyword evidence="3" id="KW-0812">Transmembrane</keyword>
<evidence type="ECO:0000313" key="6">
    <source>
        <dbReference type="EMBL" id="AQP54139.1"/>
    </source>
</evidence>
<proteinExistence type="predicted"/>
<dbReference type="PROSITE" id="PS50850">
    <property type="entry name" value="MFS"/>
    <property type="match status" value="1"/>
</dbReference>
<organism evidence="6 7">
    <name type="scientific">Vagococcus penaei</name>
    <dbReference type="NCBI Taxonomy" id="633807"/>
    <lineage>
        <taxon>Bacteria</taxon>
        <taxon>Bacillati</taxon>
        <taxon>Bacillota</taxon>
        <taxon>Bacilli</taxon>
        <taxon>Lactobacillales</taxon>
        <taxon>Enterococcaceae</taxon>
        <taxon>Vagococcus</taxon>
    </lineage>
</organism>
<evidence type="ECO:0000256" key="1">
    <source>
        <dbReference type="ARBA" id="ARBA00004651"/>
    </source>
</evidence>
<reference evidence="6 7" key="1">
    <citation type="journal article" date="2010" name="Int. J. Syst. Evol. Microbiol.">
        <title>Vagococcus penaei sp. nov., isolated from spoilage microbiota of cooked shrimp (Penaeus vannamei).</title>
        <authorList>
            <person name="Jaffres E."/>
            <person name="Prevost H."/>
            <person name="Rossero A."/>
            <person name="Joffraud J.J."/>
            <person name="Dousset X."/>
        </authorList>
    </citation>
    <scope>NUCLEOTIDE SEQUENCE [LARGE SCALE GENOMIC DNA]</scope>
    <source>
        <strain evidence="6 7">CD276</strain>
    </source>
</reference>
<dbReference type="CDD" id="cd17339">
    <property type="entry name" value="MFS_NIMT_CynX_like"/>
    <property type="match status" value="1"/>
</dbReference>
<dbReference type="OrthoDB" id="9797740at2"/>
<dbReference type="AlphaFoldDB" id="A0A1Q2D6T8"/>
<dbReference type="InterPro" id="IPR036259">
    <property type="entry name" value="MFS_trans_sf"/>
</dbReference>
<dbReference type="PANTHER" id="PTHR23523:SF2">
    <property type="entry name" value="2-NITROIMIDAZOLE TRANSPORTER"/>
    <property type="match status" value="1"/>
</dbReference>
<keyword evidence="4" id="KW-1133">Transmembrane helix</keyword>
<dbReference type="PANTHER" id="PTHR23523">
    <property type="match status" value="1"/>
</dbReference>
<dbReference type="SUPFAM" id="SSF103473">
    <property type="entry name" value="MFS general substrate transporter"/>
    <property type="match status" value="1"/>
</dbReference>
<dbReference type="InterPro" id="IPR020846">
    <property type="entry name" value="MFS_dom"/>
</dbReference>
<comment type="subcellular location">
    <subcellularLocation>
        <location evidence="1">Cell membrane</location>
        <topology evidence="1">Multi-pass membrane protein</topology>
    </subcellularLocation>
</comment>
<dbReference type="Proteomes" id="UP000188246">
    <property type="component" value="Chromosome"/>
</dbReference>
<dbReference type="KEGG" id="vpi:BW732_07850"/>
<dbReference type="GO" id="GO:0005886">
    <property type="term" value="C:plasma membrane"/>
    <property type="evidence" value="ECO:0007669"/>
    <property type="project" value="UniProtKB-SubCell"/>
</dbReference>
<dbReference type="GO" id="GO:0022857">
    <property type="term" value="F:transmembrane transporter activity"/>
    <property type="evidence" value="ECO:0007669"/>
    <property type="project" value="InterPro"/>
</dbReference>
<evidence type="ECO:0000256" key="2">
    <source>
        <dbReference type="ARBA" id="ARBA00022448"/>
    </source>
</evidence>
<keyword evidence="7" id="KW-1185">Reference proteome</keyword>
<dbReference type="Pfam" id="PF07690">
    <property type="entry name" value="MFS_1"/>
    <property type="match status" value="1"/>
</dbReference>
<keyword evidence="5" id="KW-0472">Membrane</keyword>
<evidence type="ECO:0000256" key="5">
    <source>
        <dbReference type="ARBA" id="ARBA00023136"/>
    </source>
</evidence>
<dbReference type="InterPro" id="IPR052524">
    <property type="entry name" value="MFS_Cyanate_Porter"/>
</dbReference>
<sequence length="388" mass="41698">MERKITISLLVGIIFVSSMLRAPITSVGPLIGIISQDLELSGGQSGLITTIPLVAFAVVSPIAPKLAKKITSERTILSALIILILGLGIRSIPSIVTLFIGTTIIGCGIAICNVLIPSIIKKEFSQKSGLVTGIFSVSMNLSGAIASGISVPLVESFGFRWNVALSLWAILALVALISWLPQLSRTDRPTVTELRQVKPTIWHSKLAWSVTLFMGIQSFIFYILVAWLPEMLVSQGISAAKAGGMLSLLQFTLLPITFIVPILAEKKANQRGYVLVTFSLFMLGIIGLMNSQSLIITLSIMSIGLAGGMAFSLAMLFFNLRTRDANQAAELSGMAQSVGYLLAAVGPFLFGLLHDQTNSWQLSLYLLIFMTVILLLVGLKASSQEMID</sequence>
<gene>
    <name evidence="6" type="ORF">BW732_07850</name>
</gene>
<keyword evidence="2" id="KW-0813">Transport</keyword>
<dbReference type="EMBL" id="CP019609">
    <property type="protein sequence ID" value="AQP54139.1"/>
    <property type="molecule type" value="Genomic_DNA"/>
</dbReference>
<name>A0A1Q2D6T8_9ENTE</name>
<evidence type="ECO:0000256" key="4">
    <source>
        <dbReference type="ARBA" id="ARBA00022989"/>
    </source>
</evidence>
<dbReference type="Gene3D" id="1.20.1250.20">
    <property type="entry name" value="MFS general substrate transporter like domains"/>
    <property type="match status" value="2"/>
</dbReference>
<dbReference type="InterPro" id="IPR011701">
    <property type="entry name" value="MFS"/>
</dbReference>
<dbReference type="STRING" id="633807.BW732_07850"/>
<dbReference type="RefSeq" id="WP_077276215.1">
    <property type="nucleotide sequence ID" value="NZ_CP019609.1"/>
</dbReference>
<evidence type="ECO:0000256" key="3">
    <source>
        <dbReference type="ARBA" id="ARBA00022692"/>
    </source>
</evidence>
<protein>
    <submittedName>
        <fullName evidence="6">Transporter</fullName>
    </submittedName>
</protein>